<dbReference type="EMBL" id="CP002457">
    <property type="protein sequence ID" value="ADV53941.1"/>
    <property type="molecule type" value="Genomic_DNA"/>
</dbReference>
<organism evidence="1 2">
    <name type="scientific">Shewanella putrefaciens (strain 200)</name>
    <dbReference type="NCBI Taxonomy" id="399804"/>
    <lineage>
        <taxon>Bacteria</taxon>
        <taxon>Pseudomonadati</taxon>
        <taxon>Pseudomonadota</taxon>
        <taxon>Gammaproteobacteria</taxon>
        <taxon>Alteromonadales</taxon>
        <taxon>Shewanellaceae</taxon>
        <taxon>Shewanella</taxon>
    </lineage>
</organism>
<sequence length="33" mass="3919">MGMSSTFNLRDVWMSLLCLFYFSDDYDDMDGWG</sequence>
<proteinExistence type="predicted"/>
<dbReference type="Proteomes" id="UP000008209">
    <property type="component" value="Chromosome"/>
</dbReference>
<protein>
    <submittedName>
        <fullName evidence="1">Uncharacterized protein</fullName>
    </submittedName>
</protein>
<accession>E6XFQ9</accession>
<dbReference type="HOGENOM" id="CLU_3383737_0_0_6"/>
<evidence type="ECO:0000313" key="1">
    <source>
        <dbReference type="EMBL" id="ADV53941.1"/>
    </source>
</evidence>
<reference evidence="1 2" key="1">
    <citation type="submission" date="2011-01" db="EMBL/GenBank/DDBJ databases">
        <title>Complete sequence of Shewanella putrefaciens 200.</title>
        <authorList>
            <consortium name="US DOE Joint Genome Institute"/>
            <person name="Lucas S."/>
            <person name="Copeland A."/>
            <person name="Lapidus A."/>
            <person name="Cheng J.-F."/>
            <person name="Bruce D."/>
            <person name="Goodwin L."/>
            <person name="Pitluck S."/>
            <person name="Munk A.C."/>
            <person name="Detter J.C."/>
            <person name="Han C."/>
            <person name="Tapia R."/>
            <person name="Land M."/>
            <person name="Hauser L."/>
            <person name="Chang Y.-J."/>
            <person name="Jeffries C."/>
            <person name="Kyrpides N."/>
            <person name="Ivanova N."/>
            <person name="Mikhailova N."/>
            <person name="Kolker E."/>
            <person name="Lawrence C."/>
            <person name="McCue L.A."/>
            <person name="DiChristina T."/>
            <person name="Nealson K."/>
            <person name="Fredrickson J.K."/>
            <person name="Woyke T."/>
        </authorList>
    </citation>
    <scope>NUCLEOTIDE SEQUENCE [LARGE SCALE GENOMIC DNA]</scope>
    <source>
        <strain evidence="1 2">200</strain>
    </source>
</reference>
<gene>
    <name evidence="1" type="ordered locus">Sput200_1477</name>
</gene>
<dbReference type="KEGG" id="shp:Sput200_1477"/>
<name>E6XFQ9_SHEP2</name>
<evidence type="ECO:0000313" key="2">
    <source>
        <dbReference type="Proteomes" id="UP000008209"/>
    </source>
</evidence>
<dbReference type="AlphaFoldDB" id="E6XFQ9"/>